<reference evidence="5" key="1">
    <citation type="submission" date="2018-12" db="EMBL/GenBank/DDBJ databases">
        <title>Tengunoibacter tsumagoiensis gen. nov., sp. nov., Dictyobacter kobayashii sp. nov., D. alpinus sp. nov., and D. joshuensis sp. nov. and description of Dictyobacteraceae fam. nov. within the order Ktedonobacterales isolated from Tengu-no-mugimeshi.</title>
        <authorList>
            <person name="Wang C.M."/>
            <person name="Zheng Y."/>
            <person name="Sakai Y."/>
            <person name="Toyoda A."/>
            <person name="Minakuchi Y."/>
            <person name="Abe K."/>
            <person name="Yokota A."/>
            <person name="Yabe S."/>
        </authorList>
    </citation>
    <scope>NUCLEOTIDE SEQUENCE [LARGE SCALE GENOMIC DNA]</scope>
    <source>
        <strain evidence="5">Uno11</strain>
    </source>
</reference>
<dbReference type="RefSeq" id="WP_161977931.1">
    <property type="nucleotide sequence ID" value="NZ_BIFS01000002.1"/>
</dbReference>
<gene>
    <name evidence="4" type="ORF">KDK_73970</name>
</gene>
<name>A0A402AWY3_9CHLR</name>
<dbReference type="InterPro" id="IPR016181">
    <property type="entry name" value="Acyl_CoA_acyltransferase"/>
</dbReference>
<dbReference type="PANTHER" id="PTHR43877">
    <property type="entry name" value="AMINOALKYLPHOSPHONATE N-ACETYLTRANSFERASE-RELATED-RELATED"/>
    <property type="match status" value="1"/>
</dbReference>
<dbReference type="SUPFAM" id="SSF55729">
    <property type="entry name" value="Acyl-CoA N-acyltransferases (Nat)"/>
    <property type="match status" value="2"/>
</dbReference>
<protein>
    <recommendedName>
        <fullName evidence="3">N-acetyltransferase domain-containing protein</fullName>
    </recommendedName>
</protein>
<dbReference type="EMBL" id="BIFS01000002">
    <property type="protein sequence ID" value="GCE23597.1"/>
    <property type="molecule type" value="Genomic_DNA"/>
</dbReference>
<evidence type="ECO:0000256" key="2">
    <source>
        <dbReference type="ARBA" id="ARBA00023315"/>
    </source>
</evidence>
<feature type="domain" description="N-acetyltransferase" evidence="3">
    <location>
        <begin position="188"/>
        <end position="340"/>
    </location>
</feature>
<sequence>MRNDGYVSHIPDLHGLAFRRFRGEEDIPALVAVHEGCREWDQIDEESPREHTPDLQELSAMYLHQGVNTPDMLIATLDDQVIGYAHVFWRWEEGNQIYVFLHLGWILPQWRGKGIGTTLLLWAQGRIRELAETEAPQYRWMFATNVSSTEKEARHLIDRAGYHASVTLSDMKLRTFPEQQRSDLPEGVEIRPALAEDYRALYQVEKDARIGTRSQEADMQDTPESEEDFQDWLKRNVYREAFDPELWRIAWYRDQPISIVLGEVNNGIGNVREVSTARAWKRKGIAYALLLETLHAFKNKGIAKVRIFTDAENKQGARTLYERAGFREVKQHLLCRKSFQ</sequence>
<comment type="caution">
    <text evidence="4">The sequence shown here is derived from an EMBL/GenBank/DDBJ whole genome shotgun (WGS) entry which is preliminary data.</text>
</comment>
<dbReference type="AlphaFoldDB" id="A0A402AWY3"/>
<dbReference type="GO" id="GO:0016747">
    <property type="term" value="F:acyltransferase activity, transferring groups other than amino-acyl groups"/>
    <property type="evidence" value="ECO:0007669"/>
    <property type="project" value="InterPro"/>
</dbReference>
<organism evidence="4 5">
    <name type="scientific">Dictyobacter kobayashii</name>
    <dbReference type="NCBI Taxonomy" id="2014872"/>
    <lineage>
        <taxon>Bacteria</taxon>
        <taxon>Bacillati</taxon>
        <taxon>Chloroflexota</taxon>
        <taxon>Ktedonobacteria</taxon>
        <taxon>Ktedonobacterales</taxon>
        <taxon>Dictyobacteraceae</taxon>
        <taxon>Dictyobacter</taxon>
    </lineage>
</organism>
<dbReference type="Proteomes" id="UP000287188">
    <property type="component" value="Unassembled WGS sequence"/>
</dbReference>
<evidence type="ECO:0000313" key="5">
    <source>
        <dbReference type="Proteomes" id="UP000287188"/>
    </source>
</evidence>
<evidence type="ECO:0000313" key="4">
    <source>
        <dbReference type="EMBL" id="GCE23597.1"/>
    </source>
</evidence>
<dbReference type="PANTHER" id="PTHR43877:SF2">
    <property type="entry name" value="AMINOALKYLPHOSPHONATE N-ACETYLTRANSFERASE-RELATED"/>
    <property type="match status" value="1"/>
</dbReference>
<proteinExistence type="predicted"/>
<dbReference type="Pfam" id="PF13673">
    <property type="entry name" value="Acetyltransf_10"/>
    <property type="match status" value="1"/>
</dbReference>
<dbReference type="Pfam" id="PF00583">
    <property type="entry name" value="Acetyltransf_1"/>
    <property type="match status" value="1"/>
</dbReference>
<keyword evidence="2" id="KW-0012">Acyltransferase</keyword>
<keyword evidence="5" id="KW-1185">Reference proteome</keyword>
<feature type="domain" description="N-acetyltransferase" evidence="3">
    <location>
        <begin position="16"/>
        <end position="183"/>
    </location>
</feature>
<dbReference type="InterPro" id="IPR050832">
    <property type="entry name" value="Bact_Acetyltransf"/>
</dbReference>
<dbReference type="CDD" id="cd04301">
    <property type="entry name" value="NAT_SF"/>
    <property type="match status" value="1"/>
</dbReference>
<keyword evidence="1" id="KW-0808">Transferase</keyword>
<evidence type="ECO:0000259" key="3">
    <source>
        <dbReference type="PROSITE" id="PS51186"/>
    </source>
</evidence>
<dbReference type="InterPro" id="IPR000182">
    <property type="entry name" value="GNAT_dom"/>
</dbReference>
<evidence type="ECO:0000256" key="1">
    <source>
        <dbReference type="ARBA" id="ARBA00022679"/>
    </source>
</evidence>
<dbReference type="PROSITE" id="PS51186">
    <property type="entry name" value="GNAT"/>
    <property type="match status" value="2"/>
</dbReference>
<accession>A0A402AWY3</accession>
<dbReference type="Gene3D" id="3.40.630.30">
    <property type="match status" value="1"/>
</dbReference>